<evidence type="ECO:0000256" key="8">
    <source>
        <dbReference type="ARBA" id="ARBA00022741"/>
    </source>
</evidence>
<gene>
    <name evidence="16" type="ORF">SAMN04489746_1411</name>
</gene>
<dbReference type="SMART" id="SM00304">
    <property type="entry name" value="HAMP"/>
    <property type="match status" value="1"/>
</dbReference>
<evidence type="ECO:0000256" key="3">
    <source>
        <dbReference type="ARBA" id="ARBA00012438"/>
    </source>
</evidence>
<dbReference type="GO" id="GO:0000155">
    <property type="term" value="F:phosphorelay sensor kinase activity"/>
    <property type="evidence" value="ECO:0007669"/>
    <property type="project" value="InterPro"/>
</dbReference>
<keyword evidence="5" id="KW-0597">Phosphoprotein</keyword>
<keyword evidence="8" id="KW-0547">Nucleotide-binding</keyword>
<keyword evidence="11 14" id="KW-1133">Transmembrane helix</keyword>
<dbReference type="Gene3D" id="3.30.565.10">
    <property type="entry name" value="Histidine kinase-like ATPase, C-terminal domain"/>
    <property type="match status" value="1"/>
</dbReference>
<evidence type="ECO:0000256" key="12">
    <source>
        <dbReference type="ARBA" id="ARBA00023012"/>
    </source>
</evidence>
<reference evidence="16 17" key="1">
    <citation type="submission" date="2016-10" db="EMBL/GenBank/DDBJ databases">
        <authorList>
            <person name="Varghese N."/>
            <person name="Submissions S."/>
        </authorList>
    </citation>
    <scope>NUCLEOTIDE SEQUENCE [LARGE SCALE GENOMIC DNA]</scope>
    <source>
        <strain evidence="16 17">DSM 20586</strain>
    </source>
</reference>
<dbReference type="PANTHER" id="PTHR45528">
    <property type="entry name" value="SENSOR HISTIDINE KINASE CPXA"/>
    <property type="match status" value="1"/>
</dbReference>
<evidence type="ECO:0000259" key="15">
    <source>
        <dbReference type="PROSITE" id="PS50885"/>
    </source>
</evidence>
<keyword evidence="9 16" id="KW-0418">Kinase</keyword>
<dbReference type="EMBL" id="FNSH01000001">
    <property type="protein sequence ID" value="SEC00069.1"/>
    <property type="molecule type" value="Genomic_DNA"/>
</dbReference>
<sequence length="467" mass="51938">MANDTNTTSHRHPFAKQSKRFVPHTGSKLGWRLVGYVTIALLCGICSSFAVYVGASSVLNDYFSRECVYCQRLEQDAQALQSYVTEKNISISDKQALDTWVKNAGYVALQIYREGMTVYDSNMSTDISSLKVSGGDMEKWQKTYPITFSDGEASAVFYYNASAQGRFIATILAIVLGFVVCILSLLLLMRRIVNYIRLLDHELSLLEGGELDHAISVKGNDELGSLAQSIDDMRLAIRQRLLEEQRMRNREYKLVTEMSHDLRSPLTALIGYLDILVLGKYAHKQDAQRYLQSSREKAYQLKELSDDLFDYVLKQHAGDADTCAPDTMPAEKSQKTLQSCQAVLTEILNEGILELESAQFNVVYEGLPANCTKQVTVNQSVLQRAFSNLFSNVVQHALRTEPVYIRCSCSDASAVVSIVNTPAPEIETTAGTGLGVASTAQLFSSCGWKLATTQDTQHYRATITIPF</sequence>
<evidence type="ECO:0000256" key="1">
    <source>
        <dbReference type="ARBA" id="ARBA00000085"/>
    </source>
</evidence>
<evidence type="ECO:0000256" key="5">
    <source>
        <dbReference type="ARBA" id="ARBA00022553"/>
    </source>
</evidence>
<dbReference type="CDD" id="cd06225">
    <property type="entry name" value="HAMP"/>
    <property type="match status" value="1"/>
</dbReference>
<dbReference type="SMART" id="SM00388">
    <property type="entry name" value="HisKA"/>
    <property type="match status" value="1"/>
</dbReference>
<keyword evidence="12" id="KW-0902">Two-component regulatory system</keyword>
<dbReference type="PROSITE" id="PS50885">
    <property type="entry name" value="HAMP"/>
    <property type="match status" value="1"/>
</dbReference>
<proteinExistence type="predicted"/>
<feature type="transmembrane region" description="Helical" evidence="14">
    <location>
        <begin position="33"/>
        <end position="55"/>
    </location>
</feature>
<dbReference type="Gene3D" id="1.10.287.130">
    <property type="match status" value="1"/>
</dbReference>
<accession>A0AB38A7Y5</accession>
<dbReference type="InterPro" id="IPR050398">
    <property type="entry name" value="HssS/ArlS-like"/>
</dbReference>
<dbReference type="Gene3D" id="6.10.340.10">
    <property type="match status" value="1"/>
</dbReference>
<keyword evidence="4" id="KW-1003">Cell membrane</keyword>
<evidence type="ECO:0000256" key="9">
    <source>
        <dbReference type="ARBA" id="ARBA00022777"/>
    </source>
</evidence>
<dbReference type="EC" id="2.7.13.3" evidence="3"/>
<evidence type="ECO:0000313" key="16">
    <source>
        <dbReference type="EMBL" id="SEC00069.1"/>
    </source>
</evidence>
<keyword evidence="13 14" id="KW-0472">Membrane</keyword>
<dbReference type="PANTHER" id="PTHR45528:SF1">
    <property type="entry name" value="SENSOR HISTIDINE KINASE CPXA"/>
    <property type="match status" value="1"/>
</dbReference>
<dbReference type="RefSeq" id="WP_002563925.1">
    <property type="nucleotide sequence ID" value="NZ_CALJSN010000008.1"/>
</dbReference>
<keyword evidence="10" id="KW-0067">ATP-binding</keyword>
<organism evidence="16 17">
    <name type="scientific">Atopobium minutum</name>
    <dbReference type="NCBI Taxonomy" id="1381"/>
    <lineage>
        <taxon>Bacteria</taxon>
        <taxon>Bacillati</taxon>
        <taxon>Actinomycetota</taxon>
        <taxon>Coriobacteriia</taxon>
        <taxon>Coriobacteriales</taxon>
        <taxon>Atopobiaceae</taxon>
        <taxon>Atopobium</taxon>
    </lineage>
</organism>
<evidence type="ECO:0000256" key="6">
    <source>
        <dbReference type="ARBA" id="ARBA00022679"/>
    </source>
</evidence>
<dbReference type="GO" id="GO:0005524">
    <property type="term" value="F:ATP binding"/>
    <property type="evidence" value="ECO:0007669"/>
    <property type="project" value="UniProtKB-KW"/>
</dbReference>
<dbReference type="SUPFAM" id="SSF47384">
    <property type="entry name" value="Homodimeric domain of signal transducing histidine kinase"/>
    <property type="match status" value="1"/>
</dbReference>
<dbReference type="InterPro" id="IPR003661">
    <property type="entry name" value="HisK_dim/P_dom"/>
</dbReference>
<dbReference type="Pfam" id="PF00512">
    <property type="entry name" value="HisKA"/>
    <property type="match status" value="1"/>
</dbReference>
<evidence type="ECO:0000256" key="10">
    <source>
        <dbReference type="ARBA" id="ARBA00022840"/>
    </source>
</evidence>
<dbReference type="Proteomes" id="UP000183687">
    <property type="component" value="Unassembled WGS sequence"/>
</dbReference>
<dbReference type="GO" id="GO:0005886">
    <property type="term" value="C:plasma membrane"/>
    <property type="evidence" value="ECO:0007669"/>
    <property type="project" value="UniProtKB-SubCell"/>
</dbReference>
<keyword evidence="6" id="KW-0808">Transferase</keyword>
<dbReference type="Pfam" id="PF00672">
    <property type="entry name" value="HAMP"/>
    <property type="match status" value="1"/>
</dbReference>
<dbReference type="SUPFAM" id="SSF158472">
    <property type="entry name" value="HAMP domain-like"/>
    <property type="match status" value="1"/>
</dbReference>
<keyword evidence="7 14" id="KW-0812">Transmembrane</keyword>
<dbReference type="InterPro" id="IPR036890">
    <property type="entry name" value="HATPase_C_sf"/>
</dbReference>
<evidence type="ECO:0000256" key="11">
    <source>
        <dbReference type="ARBA" id="ARBA00022989"/>
    </source>
</evidence>
<dbReference type="InterPro" id="IPR036097">
    <property type="entry name" value="HisK_dim/P_sf"/>
</dbReference>
<comment type="caution">
    <text evidence="16">The sequence shown here is derived from an EMBL/GenBank/DDBJ whole genome shotgun (WGS) entry which is preliminary data.</text>
</comment>
<evidence type="ECO:0000256" key="13">
    <source>
        <dbReference type="ARBA" id="ARBA00023136"/>
    </source>
</evidence>
<evidence type="ECO:0000313" key="17">
    <source>
        <dbReference type="Proteomes" id="UP000183687"/>
    </source>
</evidence>
<name>A0AB38A7Y5_9ACTN</name>
<comment type="subcellular location">
    <subcellularLocation>
        <location evidence="2">Cell membrane</location>
        <topology evidence="2">Multi-pass membrane protein</topology>
    </subcellularLocation>
</comment>
<evidence type="ECO:0000256" key="7">
    <source>
        <dbReference type="ARBA" id="ARBA00022692"/>
    </source>
</evidence>
<feature type="domain" description="HAMP" evidence="15">
    <location>
        <begin position="190"/>
        <end position="242"/>
    </location>
</feature>
<dbReference type="SUPFAM" id="SSF55874">
    <property type="entry name" value="ATPase domain of HSP90 chaperone/DNA topoisomerase II/histidine kinase"/>
    <property type="match status" value="1"/>
</dbReference>
<dbReference type="CDD" id="cd00082">
    <property type="entry name" value="HisKA"/>
    <property type="match status" value="1"/>
</dbReference>
<evidence type="ECO:0000256" key="4">
    <source>
        <dbReference type="ARBA" id="ARBA00022475"/>
    </source>
</evidence>
<comment type="catalytic activity">
    <reaction evidence="1">
        <text>ATP + protein L-histidine = ADP + protein N-phospho-L-histidine.</text>
        <dbReference type="EC" id="2.7.13.3"/>
    </reaction>
</comment>
<feature type="transmembrane region" description="Helical" evidence="14">
    <location>
        <begin position="167"/>
        <end position="188"/>
    </location>
</feature>
<evidence type="ECO:0000256" key="2">
    <source>
        <dbReference type="ARBA" id="ARBA00004651"/>
    </source>
</evidence>
<dbReference type="AlphaFoldDB" id="A0AB38A7Y5"/>
<protein>
    <recommendedName>
        <fullName evidence="3">histidine kinase</fullName>
        <ecNumber evidence="3">2.7.13.3</ecNumber>
    </recommendedName>
</protein>
<dbReference type="InterPro" id="IPR003660">
    <property type="entry name" value="HAMP_dom"/>
</dbReference>
<evidence type="ECO:0000256" key="14">
    <source>
        <dbReference type="SAM" id="Phobius"/>
    </source>
</evidence>